<keyword evidence="1" id="KW-0472">Membrane</keyword>
<evidence type="ECO:0000313" key="3">
    <source>
        <dbReference type="Proteomes" id="UP001501521"/>
    </source>
</evidence>
<comment type="caution">
    <text evidence="2">The sequence shown here is derived from an EMBL/GenBank/DDBJ whole genome shotgun (WGS) entry which is preliminary data.</text>
</comment>
<feature type="transmembrane region" description="Helical" evidence="1">
    <location>
        <begin position="114"/>
        <end position="140"/>
    </location>
</feature>
<sequence>MTTETLVNAQPTVAPSRAILPTGFGRLLLVEARKLVNTRAGRWLLVIAVLASIGAAALSVAYFPERTVSAVFFFSFLPLGLLVPVVAILTATAEWSQRTGLTTFALEPRRGRVVAAKLVVSLLAGVAIMLVSGVFTYAAAGIGALAGQSWDGWALDLGVLAGPALNLMLLMLQASAFGLILLNTPSAVVLYFVLPQVWTTVVGFVPWLASRAAWLDLNAATEPMFTSLPDMTGQHWLQLACATALWVLVPLAAGVWRFLRAEVK</sequence>
<dbReference type="Proteomes" id="UP001501521">
    <property type="component" value="Unassembled WGS sequence"/>
</dbReference>
<feature type="transmembrane region" description="Helical" evidence="1">
    <location>
        <begin position="43"/>
        <end position="64"/>
    </location>
</feature>
<organism evidence="2 3">
    <name type="scientific">Tessaracoccus lubricantis</name>
    <dbReference type="NCBI Taxonomy" id="545543"/>
    <lineage>
        <taxon>Bacteria</taxon>
        <taxon>Bacillati</taxon>
        <taxon>Actinomycetota</taxon>
        <taxon>Actinomycetes</taxon>
        <taxon>Propionibacteriales</taxon>
        <taxon>Propionibacteriaceae</taxon>
        <taxon>Tessaracoccus</taxon>
    </lineage>
</organism>
<gene>
    <name evidence="2" type="ORF">GCM10025789_03000</name>
</gene>
<evidence type="ECO:0000313" key="2">
    <source>
        <dbReference type="EMBL" id="GAA4889949.1"/>
    </source>
</evidence>
<evidence type="ECO:0008006" key="4">
    <source>
        <dbReference type="Google" id="ProtNLM"/>
    </source>
</evidence>
<name>A0ABP9F7F2_9ACTN</name>
<keyword evidence="1" id="KW-1133">Transmembrane helix</keyword>
<evidence type="ECO:0000256" key="1">
    <source>
        <dbReference type="SAM" id="Phobius"/>
    </source>
</evidence>
<feature type="transmembrane region" description="Helical" evidence="1">
    <location>
        <begin position="70"/>
        <end position="93"/>
    </location>
</feature>
<accession>A0ABP9F7F2</accession>
<protein>
    <recommendedName>
        <fullName evidence="4">ABC transporter permease</fullName>
    </recommendedName>
</protein>
<feature type="transmembrane region" description="Helical" evidence="1">
    <location>
        <begin position="236"/>
        <end position="259"/>
    </location>
</feature>
<feature type="transmembrane region" description="Helical" evidence="1">
    <location>
        <begin position="160"/>
        <end position="182"/>
    </location>
</feature>
<keyword evidence="3" id="KW-1185">Reference proteome</keyword>
<dbReference type="RefSeq" id="WP_345577926.1">
    <property type="nucleotide sequence ID" value="NZ_BAABLV010000005.1"/>
</dbReference>
<reference evidence="3" key="1">
    <citation type="journal article" date="2019" name="Int. J. Syst. Evol. Microbiol.">
        <title>The Global Catalogue of Microorganisms (GCM) 10K type strain sequencing project: providing services to taxonomists for standard genome sequencing and annotation.</title>
        <authorList>
            <consortium name="The Broad Institute Genomics Platform"/>
            <consortium name="The Broad Institute Genome Sequencing Center for Infectious Disease"/>
            <person name="Wu L."/>
            <person name="Ma J."/>
        </authorList>
    </citation>
    <scope>NUCLEOTIDE SEQUENCE [LARGE SCALE GENOMIC DNA]</scope>
    <source>
        <strain evidence="3">JCM 19125</strain>
    </source>
</reference>
<keyword evidence="1" id="KW-0812">Transmembrane</keyword>
<dbReference type="EMBL" id="BAABLV010000005">
    <property type="protein sequence ID" value="GAA4889949.1"/>
    <property type="molecule type" value="Genomic_DNA"/>
</dbReference>
<proteinExistence type="predicted"/>
<feature type="transmembrane region" description="Helical" evidence="1">
    <location>
        <begin position="189"/>
        <end position="209"/>
    </location>
</feature>